<feature type="region of interest" description="Disordered" evidence="1">
    <location>
        <begin position="77"/>
        <end position="99"/>
    </location>
</feature>
<dbReference type="EMBL" id="JAHUTI010040521">
    <property type="protein sequence ID" value="MED6245335.1"/>
    <property type="molecule type" value="Genomic_DNA"/>
</dbReference>
<organism evidence="2 3">
    <name type="scientific">Ataeniobius toweri</name>
    <dbReference type="NCBI Taxonomy" id="208326"/>
    <lineage>
        <taxon>Eukaryota</taxon>
        <taxon>Metazoa</taxon>
        <taxon>Chordata</taxon>
        <taxon>Craniata</taxon>
        <taxon>Vertebrata</taxon>
        <taxon>Euteleostomi</taxon>
        <taxon>Actinopterygii</taxon>
        <taxon>Neopterygii</taxon>
        <taxon>Teleostei</taxon>
        <taxon>Neoteleostei</taxon>
        <taxon>Acanthomorphata</taxon>
        <taxon>Ovalentaria</taxon>
        <taxon>Atherinomorphae</taxon>
        <taxon>Cyprinodontiformes</taxon>
        <taxon>Goodeidae</taxon>
        <taxon>Ataeniobius</taxon>
    </lineage>
</organism>
<protein>
    <submittedName>
        <fullName evidence="2">Uncharacterized protein</fullName>
    </submittedName>
</protein>
<gene>
    <name evidence="2" type="ORF">ATANTOWER_001820</name>
</gene>
<proteinExistence type="predicted"/>
<dbReference type="Proteomes" id="UP001345963">
    <property type="component" value="Unassembled WGS sequence"/>
</dbReference>
<dbReference type="PANTHER" id="PTHR32289">
    <property type="entry name" value="PROTEIN FAM167A"/>
    <property type="match status" value="1"/>
</dbReference>
<accession>A0ABU7B6R8</accession>
<evidence type="ECO:0000256" key="1">
    <source>
        <dbReference type="SAM" id="MobiDB-lite"/>
    </source>
</evidence>
<dbReference type="PANTHER" id="PTHR32289:SF3">
    <property type="entry name" value="PROTEIN FAM167A"/>
    <property type="match status" value="1"/>
</dbReference>
<evidence type="ECO:0000313" key="2">
    <source>
        <dbReference type="EMBL" id="MED6245335.1"/>
    </source>
</evidence>
<name>A0ABU7B6R8_9TELE</name>
<reference evidence="2 3" key="1">
    <citation type="submission" date="2021-07" db="EMBL/GenBank/DDBJ databases">
        <authorList>
            <person name="Palmer J.M."/>
        </authorList>
    </citation>
    <scope>NUCLEOTIDE SEQUENCE [LARGE SCALE GENOMIC DNA]</scope>
    <source>
        <strain evidence="2 3">AT_MEX2019</strain>
        <tissue evidence="2">Muscle</tissue>
    </source>
</reference>
<comment type="caution">
    <text evidence="2">The sequence shown here is derived from an EMBL/GenBank/DDBJ whole genome shotgun (WGS) entry which is preliminary data.</text>
</comment>
<dbReference type="InterPro" id="IPR051771">
    <property type="entry name" value="FAM167_domain"/>
</dbReference>
<evidence type="ECO:0000313" key="3">
    <source>
        <dbReference type="Proteomes" id="UP001345963"/>
    </source>
</evidence>
<keyword evidence="3" id="KW-1185">Reference proteome</keyword>
<sequence>MMDAASSLQIVVNTPNVLVEADCGNSVDLPGDDHLMTLKALTEKLRLETRRPSYLEWKARLEAESFKESQIGKFQLQEERDGEPVTNKEAVASSDKNQRKQPLGVLNGFENVDEALSWLRRELVRPRFNLSDHFHFTHICFSSTFFKKYCSTFEIQTQTFFATLPIRV</sequence>